<sequence length="49" mass="4933">MFAALAVSRLTIVTSPASADSTILIFFSRAICGGLGTMTTSLAVAITPS</sequence>
<organism evidence="1 2">
    <name type="scientific">Nonomuraea purpurea</name>
    <dbReference type="NCBI Taxonomy" id="1849276"/>
    <lineage>
        <taxon>Bacteria</taxon>
        <taxon>Bacillati</taxon>
        <taxon>Actinomycetota</taxon>
        <taxon>Actinomycetes</taxon>
        <taxon>Streptosporangiales</taxon>
        <taxon>Streptosporangiaceae</taxon>
        <taxon>Nonomuraea</taxon>
    </lineage>
</organism>
<accession>A0ABV8G362</accession>
<proteinExistence type="predicted"/>
<evidence type="ECO:0000313" key="1">
    <source>
        <dbReference type="EMBL" id="MFC4008450.1"/>
    </source>
</evidence>
<comment type="caution">
    <text evidence="1">The sequence shown here is derived from an EMBL/GenBank/DDBJ whole genome shotgun (WGS) entry which is preliminary data.</text>
</comment>
<evidence type="ECO:0000313" key="2">
    <source>
        <dbReference type="Proteomes" id="UP001595851"/>
    </source>
</evidence>
<dbReference type="RefSeq" id="WP_379528513.1">
    <property type="nucleotide sequence ID" value="NZ_JBHSBI010000006.1"/>
</dbReference>
<dbReference type="EMBL" id="JBHSBI010000006">
    <property type="protein sequence ID" value="MFC4008450.1"/>
    <property type="molecule type" value="Genomic_DNA"/>
</dbReference>
<name>A0ABV8G362_9ACTN</name>
<keyword evidence="2" id="KW-1185">Reference proteome</keyword>
<dbReference type="Proteomes" id="UP001595851">
    <property type="component" value="Unassembled WGS sequence"/>
</dbReference>
<protein>
    <recommendedName>
        <fullName evidence="3">MFS transporter</fullName>
    </recommendedName>
</protein>
<gene>
    <name evidence="1" type="ORF">ACFOY2_14565</name>
</gene>
<evidence type="ECO:0008006" key="3">
    <source>
        <dbReference type="Google" id="ProtNLM"/>
    </source>
</evidence>
<reference evidence="2" key="1">
    <citation type="journal article" date="2019" name="Int. J. Syst. Evol. Microbiol.">
        <title>The Global Catalogue of Microorganisms (GCM) 10K type strain sequencing project: providing services to taxonomists for standard genome sequencing and annotation.</title>
        <authorList>
            <consortium name="The Broad Institute Genomics Platform"/>
            <consortium name="The Broad Institute Genome Sequencing Center for Infectious Disease"/>
            <person name="Wu L."/>
            <person name="Ma J."/>
        </authorList>
    </citation>
    <scope>NUCLEOTIDE SEQUENCE [LARGE SCALE GENOMIC DNA]</scope>
    <source>
        <strain evidence="2">TBRC 1276</strain>
    </source>
</reference>